<dbReference type="Proteomes" id="UP000031386">
    <property type="component" value="Chromosome"/>
</dbReference>
<dbReference type="Pfam" id="PF06050">
    <property type="entry name" value="HGD-D"/>
    <property type="match status" value="1"/>
</dbReference>
<dbReference type="InterPro" id="IPR047678">
    <property type="entry name" value="YjiM-like"/>
</dbReference>
<evidence type="ECO:0008006" key="5">
    <source>
        <dbReference type="Google" id="ProtNLM"/>
    </source>
</evidence>
<comment type="similarity">
    <text evidence="2">Belongs to the FldB/FldC dehydratase alpha/beta subunit family.</text>
</comment>
<evidence type="ECO:0000256" key="1">
    <source>
        <dbReference type="ARBA" id="ARBA00001966"/>
    </source>
</evidence>
<dbReference type="PANTHER" id="PTHR30548">
    <property type="entry name" value="2-HYDROXYGLUTARYL-COA DEHYDRATASE, D-COMPONENT-RELATED"/>
    <property type="match status" value="1"/>
</dbReference>
<protein>
    <recommendedName>
        <fullName evidence="5">2-hydroxyacyl-CoA dehydratase</fullName>
    </recommendedName>
</protein>
<accession>A0A0B4S2V8</accession>
<evidence type="ECO:0000313" key="3">
    <source>
        <dbReference type="EMBL" id="AIZ36976.1"/>
    </source>
</evidence>
<dbReference type="STRING" id="33033.NW74_06360"/>
<dbReference type="KEGG" id="pmic:NW74_06360"/>
<evidence type="ECO:0000313" key="4">
    <source>
        <dbReference type="Proteomes" id="UP000031386"/>
    </source>
</evidence>
<sequence>MKEEITKIKLPSKFEDFNETRKNGFLKMKELKESGQKVAGIFCTYTPQEVIYAAGLIPVSLCATTEDSIKYAERDLPKNLCPLIKSSYGFAVSDTCPYFYFSDIVIGETTCDGKKKMYELMGDFKNVHVMQLPQNNNDELSLKLWTNEIYKLKRKLEETFDVEITDEKLWEAIKMGNQERRNLKNFFELGKLNPSPLSGVTMSGTQDAFGFNFNREEKNKSIVEKTKEVYEMWEKELKGKKSKRPRILITGCPVGGIREKILTKIEEAGADIVVYENCSGVREKLELIDETMDNPIDAIAKKYLNLSCSVMSPNEKRFRDLNMLMDEYQVDAVIEIVLQACHTFAIESTKVKKFVTEKKRKPYMYIESDYSMTDVGQVSTRIEAFLEMI</sequence>
<dbReference type="InterPro" id="IPR010327">
    <property type="entry name" value="FldB/FldC_alpha/beta"/>
</dbReference>
<dbReference type="NCBIfam" id="NF040772">
    <property type="entry name" value="double_cubane"/>
    <property type="match status" value="1"/>
</dbReference>
<dbReference type="Gene3D" id="3.40.50.11890">
    <property type="match status" value="1"/>
</dbReference>
<dbReference type="Gene3D" id="3.40.50.11900">
    <property type="match status" value="1"/>
</dbReference>
<dbReference type="GO" id="GO:0016836">
    <property type="term" value="F:hydro-lyase activity"/>
    <property type="evidence" value="ECO:0007669"/>
    <property type="project" value="UniProtKB-ARBA"/>
</dbReference>
<keyword evidence="4" id="KW-1185">Reference proteome</keyword>
<dbReference type="AlphaFoldDB" id="A0A0B4S2V8"/>
<dbReference type="Gene3D" id="1.20.1270.370">
    <property type="match status" value="1"/>
</dbReference>
<name>A0A0B4S2V8_9FIRM</name>
<comment type="cofactor">
    <cofactor evidence="1">
        <name>[4Fe-4S] cluster</name>
        <dbReference type="ChEBI" id="CHEBI:49883"/>
    </cofactor>
</comment>
<dbReference type="EMBL" id="CP009761">
    <property type="protein sequence ID" value="AIZ36976.1"/>
    <property type="molecule type" value="Genomic_DNA"/>
</dbReference>
<proteinExistence type="inferred from homology"/>
<dbReference type="PANTHER" id="PTHR30548:SF6">
    <property type="entry name" value="DEHYDRATASE SUBUNIT YJIM-RELATED"/>
    <property type="match status" value="1"/>
</dbReference>
<gene>
    <name evidence="3" type="ORF">NW74_06360</name>
</gene>
<dbReference type="OrthoDB" id="9810278at2"/>
<organism evidence="3 4">
    <name type="scientific">Parvimonas micra</name>
    <dbReference type="NCBI Taxonomy" id="33033"/>
    <lineage>
        <taxon>Bacteria</taxon>
        <taxon>Bacillati</taxon>
        <taxon>Bacillota</taxon>
        <taxon>Tissierellia</taxon>
        <taxon>Tissierellales</taxon>
        <taxon>Peptoniphilaceae</taxon>
        <taxon>Parvimonas</taxon>
    </lineage>
</organism>
<evidence type="ECO:0000256" key="2">
    <source>
        <dbReference type="ARBA" id="ARBA00005806"/>
    </source>
</evidence>
<reference evidence="3 4" key="1">
    <citation type="submission" date="2014-10" db="EMBL/GenBank/DDBJ databases">
        <title>Complete genome sequence of Parvimonas micra KCOM 1535 (= ChDC B708).</title>
        <authorList>
            <person name="Kook J.-K."/>
            <person name="Park S.-N."/>
            <person name="Lim Y.K."/>
            <person name="Roh H."/>
        </authorList>
    </citation>
    <scope>NUCLEOTIDE SEQUENCE [LARGE SCALE GENOMIC DNA]</scope>
    <source>
        <strain evidence="4">KCOM 1535 / ChDC B708</strain>
    </source>
</reference>
<dbReference type="RefSeq" id="WP_041954527.1">
    <property type="nucleotide sequence ID" value="NZ_CP009761.1"/>
</dbReference>